<dbReference type="Gene3D" id="3.10.450.50">
    <property type="match status" value="1"/>
</dbReference>
<dbReference type="InterPro" id="IPR037401">
    <property type="entry name" value="SnoaL-like"/>
</dbReference>
<dbReference type="Pfam" id="PF12680">
    <property type="entry name" value="SnoaL_2"/>
    <property type="match status" value="1"/>
</dbReference>
<gene>
    <name evidence="2" type="ORF">GCM10023353_12900</name>
</gene>
<evidence type="ECO:0000313" key="3">
    <source>
        <dbReference type="Proteomes" id="UP001500839"/>
    </source>
</evidence>
<name>A0ABP9CIC7_9ACTN</name>
<organism evidence="2 3">
    <name type="scientific">Tomitella cavernea</name>
    <dbReference type="NCBI Taxonomy" id="1387982"/>
    <lineage>
        <taxon>Bacteria</taxon>
        <taxon>Bacillati</taxon>
        <taxon>Actinomycetota</taxon>
        <taxon>Actinomycetes</taxon>
        <taxon>Mycobacteriales</taxon>
        <taxon>Tomitella</taxon>
    </lineage>
</organism>
<feature type="domain" description="SnoaL-like" evidence="1">
    <location>
        <begin position="16"/>
        <end position="115"/>
    </location>
</feature>
<accession>A0ABP9CIC7</accession>
<comment type="caution">
    <text evidence="2">The sequence shown here is derived from an EMBL/GenBank/DDBJ whole genome shotgun (WGS) entry which is preliminary data.</text>
</comment>
<dbReference type="SUPFAM" id="SSF54427">
    <property type="entry name" value="NTF2-like"/>
    <property type="match status" value="1"/>
</dbReference>
<evidence type="ECO:0000313" key="2">
    <source>
        <dbReference type="EMBL" id="GAA4810085.1"/>
    </source>
</evidence>
<dbReference type="EMBL" id="BAABKQ010000001">
    <property type="protein sequence ID" value="GAA4810085.1"/>
    <property type="molecule type" value="Genomic_DNA"/>
</dbReference>
<keyword evidence="3" id="KW-1185">Reference proteome</keyword>
<dbReference type="InterPro" id="IPR032710">
    <property type="entry name" value="NTF2-like_dom_sf"/>
</dbReference>
<reference evidence="3" key="1">
    <citation type="journal article" date="2019" name="Int. J. Syst. Evol. Microbiol.">
        <title>The Global Catalogue of Microorganisms (GCM) 10K type strain sequencing project: providing services to taxonomists for standard genome sequencing and annotation.</title>
        <authorList>
            <consortium name="The Broad Institute Genomics Platform"/>
            <consortium name="The Broad Institute Genome Sequencing Center for Infectious Disease"/>
            <person name="Wu L."/>
            <person name="Ma J."/>
        </authorList>
    </citation>
    <scope>NUCLEOTIDE SEQUENCE [LARGE SCALE GENOMIC DNA]</scope>
    <source>
        <strain evidence="3">JCM 18542</strain>
    </source>
</reference>
<evidence type="ECO:0000259" key="1">
    <source>
        <dbReference type="Pfam" id="PF12680"/>
    </source>
</evidence>
<dbReference type="Proteomes" id="UP001500839">
    <property type="component" value="Unassembled WGS sequence"/>
</dbReference>
<protein>
    <submittedName>
        <fullName evidence="2">Nuclear transport factor 2 family protein</fullName>
    </submittedName>
</protein>
<dbReference type="RefSeq" id="WP_345602188.1">
    <property type="nucleotide sequence ID" value="NZ_BAABKQ010000001.1"/>
</dbReference>
<sequence>MAVDDSAKRNAIRATVQSYVDAVGATDPDAVLALFAPGATVEDPVGTEPHRGINDIAAFYAKSASYRNESELLDCLISGDSAAFRFRITTTLPERTVEVTPIDVMTVDDDARITSMRAFWHTSDYRVVRPR</sequence>
<proteinExistence type="predicted"/>